<evidence type="ECO:0000313" key="10">
    <source>
        <dbReference type="EMBL" id="KAA1259105.1"/>
    </source>
</evidence>
<comment type="caution">
    <text evidence="10">The sequence shown here is derived from an EMBL/GenBank/DDBJ whole genome shotgun (WGS) entry which is preliminary data.</text>
</comment>
<dbReference type="Pfam" id="PF01431">
    <property type="entry name" value="Peptidase_M13"/>
    <property type="match status" value="1"/>
</dbReference>
<dbReference type="Pfam" id="PF05649">
    <property type="entry name" value="Peptidase_M13_N"/>
    <property type="match status" value="1"/>
</dbReference>
<reference evidence="10 11" key="1">
    <citation type="submission" date="2019-08" db="EMBL/GenBank/DDBJ databases">
        <title>Deep-cultivation of Planctomycetes and their phenomic and genomic characterization uncovers novel biology.</title>
        <authorList>
            <person name="Wiegand S."/>
            <person name="Jogler M."/>
            <person name="Boedeker C."/>
            <person name="Pinto D."/>
            <person name="Vollmers J."/>
            <person name="Rivas-Marin E."/>
            <person name="Kohn T."/>
            <person name="Peeters S.H."/>
            <person name="Heuer A."/>
            <person name="Rast P."/>
            <person name="Oberbeckmann S."/>
            <person name="Bunk B."/>
            <person name="Jeske O."/>
            <person name="Meyerdierks A."/>
            <person name="Storesund J.E."/>
            <person name="Kallscheuer N."/>
            <person name="Luecker S."/>
            <person name="Lage O.M."/>
            <person name="Pohl T."/>
            <person name="Merkel B.J."/>
            <person name="Hornburger P."/>
            <person name="Mueller R.-W."/>
            <person name="Bruemmer F."/>
            <person name="Labrenz M."/>
            <person name="Spormann A.M."/>
            <person name="Op Den Camp H."/>
            <person name="Overmann J."/>
            <person name="Amann R."/>
            <person name="Jetten M.S.M."/>
            <person name="Mascher T."/>
            <person name="Medema M.H."/>
            <person name="Devos D.P."/>
            <person name="Kaster A.-K."/>
            <person name="Ovreas L."/>
            <person name="Rohde M."/>
            <person name="Galperin M.Y."/>
            <person name="Jogler C."/>
        </authorList>
    </citation>
    <scope>NUCLEOTIDE SEQUENCE [LARGE SCALE GENOMIC DNA]</scope>
    <source>
        <strain evidence="10 11">LF1</strain>
    </source>
</reference>
<accession>A0A5B1CGP6</accession>
<dbReference type="Gene3D" id="3.40.390.10">
    <property type="entry name" value="Collagenase (Catalytic Domain)"/>
    <property type="match status" value="1"/>
</dbReference>
<evidence type="ECO:0000256" key="4">
    <source>
        <dbReference type="ARBA" id="ARBA00022723"/>
    </source>
</evidence>
<name>A0A5B1CGP6_9BACT</name>
<dbReference type="PROSITE" id="PS51885">
    <property type="entry name" value="NEPRILYSIN"/>
    <property type="match status" value="1"/>
</dbReference>
<dbReference type="GO" id="GO:0046872">
    <property type="term" value="F:metal ion binding"/>
    <property type="evidence" value="ECO:0007669"/>
    <property type="project" value="UniProtKB-KW"/>
</dbReference>
<gene>
    <name evidence="10" type="primary">pepO</name>
    <name evidence="10" type="ORF">LF1_16330</name>
</gene>
<evidence type="ECO:0000313" key="11">
    <source>
        <dbReference type="Proteomes" id="UP000322699"/>
    </source>
</evidence>
<dbReference type="InterPro" id="IPR024079">
    <property type="entry name" value="MetalloPept_cat_dom_sf"/>
</dbReference>
<dbReference type="PRINTS" id="PR00786">
    <property type="entry name" value="NEPRILYSIN"/>
</dbReference>
<dbReference type="InterPro" id="IPR000718">
    <property type="entry name" value="Peptidase_M13"/>
</dbReference>
<evidence type="ECO:0000259" key="8">
    <source>
        <dbReference type="Pfam" id="PF01431"/>
    </source>
</evidence>
<evidence type="ECO:0000256" key="3">
    <source>
        <dbReference type="ARBA" id="ARBA00022670"/>
    </source>
</evidence>
<dbReference type="Proteomes" id="UP000322699">
    <property type="component" value="Unassembled WGS sequence"/>
</dbReference>
<dbReference type="GO" id="GO:0005886">
    <property type="term" value="C:plasma membrane"/>
    <property type="evidence" value="ECO:0007669"/>
    <property type="project" value="TreeGrafter"/>
</dbReference>
<dbReference type="InterPro" id="IPR042089">
    <property type="entry name" value="Peptidase_M13_dom_2"/>
</dbReference>
<dbReference type="AlphaFoldDB" id="A0A5B1CGP6"/>
<dbReference type="GO" id="GO:0016485">
    <property type="term" value="P:protein processing"/>
    <property type="evidence" value="ECO:0007669"/>
    <property type="project" value="TreeGrafter"/>
</dbReference>
<keyword evidence="11" id="KW-1185">Reference proteome</keyword>
<dbReference type="RefSeq" id="WP_068266322.1">
    <property type="nucleotide sequence ID" value="NZ_LWSK01000117.1"/>
</dbReference>
<keyword evidence="7" id="KW-0482">Metalloprotease</keyword>
<dbReference type="SUPFAM" id="SSF55486">
    <property type="entry name" value="Metalloproteases ('zincins'), catalytic domain"/>
    <property type="match status" value="1"/>
</dbReference>
<evidence type="ECO:0000256" key="2">
    <source>
        <dbReference type="ARBA" id="ARBA00007357"/>
    </source>
</evidence>
<comment type="cofactor">
    <cofactor evidence="1">
        <name>Zn(2+)</name>
        <dbReference type="ChEBI" id="CHEBI:29105"/>
    </cofactor>
</comment>
<evidence type="ECO:0000256" key="5">
    <source>
        <dbReference type="ARBA" id="ARBA00022801"/>
    </source>
</evidence>
<evidence type="ECO:0000259" key="9">
    <source>
        <dbReference type="Pfam" id="PF05649"/>
    </source>
</evidence>
<evidence type="ECO:0000256" key="1">
    <source>
        <dbReference type="ARBA" id="ARBA00001947"/>
    </source>
</evidence>
<dbReference type="InterPro" id="IPR008753">
    <property type="entry name" value="Peptidase_M13_N"/>
</dbReference>
<evidence type="ECO:0000256" key="6">
    <source>
        <dbReference type="ARBA" id="ARBA00022833"/>
    </source>
</evidence>
<dbReference type="PANTHER" id="PTHR11733:SF167">
    <property type="entry name" value="FI17812P1-RELATED"/>
    <property type="match status" value="1"/>
</dbReference>
<dbReference type="CDD" id="cd08662">
    <property type="entry name" value="M13"/>
    <property type="match status" value="1"/>
</dbReference>
<keyword evidence="4" id="KW-0479">Metal-binding</keyword>
<feature type="domain" description="Peptidase M13 N-terminal" evidence="9">
    <location>
        <begin position="52"/>
        <end position="428"/>
    </location>
</feature>
<keyword evidence="6" id="KW-0862">Zinc</keyword>
<sequence length="684" mass="76707">MKRPSTALWRILSIAIIASITLSPTSRGQESIATATKVSGIDKSLFSQDVQPGENFYEYANQTWLESTDIPSDKSDYGIFTILNDETQEQVRTLIELAAKEDAADGSATQKVGDLNRSVLNLQARDSAGIDPIKPMLTMIDQADENSIESVMGKLSRRGISAAMGAYVNVDAKDSDNYAVYLTQAGLTLPDRDFYLGDEDRYVTLRRELKTYIADMLTIIGVEDPAAAADQVLEIETTLAKHQWSKTENRDPLATYNKTSKGDFETTMKAFDWSAYADAAGLGEVDSFVVRQPSYFSAIGELASAVELDAVKNYLRFRVIDAYGDSLSQEIEKRHFAFHGTAVSGITEQEPLWKRGVNTTGSVLGELVGQVYVEKHFRAEAKARMNELVSNLKTAFAERIETRDWMGEGTKKQALEKLSMFNTKIGYPDEWKDYSKLEIKSPLLAENLIAYAEFEHNRDLEKLGGPIDRNEWHMTPQTINAYYNPVMNEIVFPAAILQPPFFNMAADDAVNYGGIGAVIGHELSHGFDDKGSKYDGNGNLRMWWTPTDREEFDRRSKGLVDQYNEFEPISGNFVNGELTLGENIGDLGGLSVSYEAYRLSLGGQEAPVIDGLTGDQRFFLGWAQVWRRLYREPELLKRLITDPHSPSEFRVNGIVRNMDAWYEAFNIKPDAPLYLAPEDRIRIW</sequence>
<comment type="similarity">
    <text evidence="2">Belongs to the peptidase M13 family.</text>
</comment>
<dbReference type="EC" id="3.4.24.-" evidence="10"/>
<evidence type="ECO:0000256" key="7">
    <source>
        <dbReference type="ARBA" id="ARBA00023049"/>
    </source>
</evidence>
<keyword evidence="5 10" id="KW-0378">Hydrolase</keyword>
<protein>
    <submittedName>
        <fullName evidence="10">Neutral endopeptidase</fullName>
        <ecNumber evidence="10">3.4.24.-</ecNumber>
    </submittedName>
</protein>
<dbReference type="EMBL" id="VRLW01000001">
    <property type="protein sequence ID" value="KAA1259105.1"/>
    <property type="molecule type" value="Genomic_DNA"/>
</dbReference>
<dbReference type="GO" id="GO:0004222">
    <property type="term" value="F:metalloendopeptidase activity"/>
    <property type="evidence" value="ECO:0007669"/>
    <property type="project" value="InterPro"/>
</dbReference>
<proteinExistence type="inferred from homology"/>
<organism evidence="10 11">
    <name type="scientific">Rubripirellula obstinata</name>
    <dbReference type="NCBI Taxonomy" id="406547"/>
    <lineage>
        <taxon>Bacteria</taxon>
        <taxon>Pseudomonadati</taxon>
        <taxon>Planctomycetota</taxon>
        <taxon>Planctomycetia</taxon>
        <taxon>Pirellulales</taxon>
        <taxon>Pirellulaceae</taxon>
        <taxon>Rubripirellula</taxon>
    </lineage>
</organism>
<dbReference type="Gene3D" id="1.10.1380.10">
    <property type="entry name" value="Neutral endopeptidase , domain2"/>
    <property type="match status" value="1"/>
</dbReference>
<feature type="domain" description="Peptidase M13 C-terminal" evidence="8">
    <location>
        <begin position="480"/>
        <end position="681"/>
    </location>
</feature>
<dbReference type="InterPro" id="IPR018497">
    <property type="entry name" value="Peptidase_M13_C"/>
</dbReference>
<keyword evidence="3" id="KW-0645">Protease</keyword>
<dbReference type="PANTHER" id="PTHR11733">
    <property type="entry name" value="ZINC METALLOPROTEASE FAMILY M13 NEPRILYSIN-RELATED"/>
    <property type="match status" value="1"/>
</dbReference>